<organism evidence="3 4">
    <name type="scientific">Bradyrhizobium canariense</name>
    <dbReference type="NCBI Taxonomy" id="255045"/>
    <lineage>
        <taxon>Bacteria</taxon>
        <taxon>Pseudomonadati</taxon>
        <taxon>Pseudomonadota</taxon>
        <taxon>Alphaproteobacteria</taxon>
        <taxon>Hyphomicrobiales</taxon>
        <taxon>Nitrobacteraceae</taxon>
        <taxon>Bradyrhizobium</taxon>
    </lineage>
</organism>
<dbReference type="InterPro" id="IPR020471">
    <property type="entry name" value="AKR"/>
</dbReference>
<dbReference type="EMBL" id="LT629750">
    <property type="protein sequence ID" value="SDT53599.1"/>
    <property type="molecule type" value="Genomic_DNA"/>
</dbReference>
<feature type="domain" description="NADP-dependent oxidoreductase" evidence="2">
    <location>
        <begin position="42"/>
        <end position="335"/>
    </location>
</feature>
<keyword evidence="4" id="KW-1185">Reference proteome</keyword>
<dbReference type="FunFam" id="3.20.20.100:FF:000004">
    <property type="entry name" value="Oxidoreductase, aldo/keto reductase"/>
    <property type="match status" value="1"/>
</dbReference>
<dbReference type="AlphaFoldDB" id="A0A1H2B6N0"/>
<evidence type="ECO:0000259" key="2">
    <source>
        <dbReference type="Pfam" id="PF00248"/>
    </source>
</evidence>
<evidence type="ECO:0000313" key="3">
    <source>
        <dbReference type="EMBL" id="SDT53599.1"/>
    </source>
</evidence>
<dbReference type="Gene3D" id="3.20.20.100">
    <property type="entry name" value="NADP-dependent oxidoreductase domain"/>
    <property type="match status" value="1"/>
</dbReference>
<dbReference type="PANTHER" id="PTHR43364:SF4">
    <property type="entry name" value="NAD(P)-LINKED OXIDOREDUCTASE SUPERFAMILY PROTEIN"/>
    <property type="match status" value="1"/>
</dbReference>
<proteinExistence type="predicted"/>
<dbReference type="GO" id="GO:0005829">
    <property type="term" value="C:cytosol"/>
    <property type="evidence" value="ECO:0007669"/>
    <property type="project" value="TreeGrafter"/>
</dbReference>
<keyword evidence="1" id="KW-0560">Oxidoreductase</keyword>
<dbReference type="RefSeq" id="WP_197685000.1">
    <property type="nucleotide sequence ID" value="NZ_LT629750.1"/>
</dbReference>
<gene>
    <name evidence="3" type="ORF">SAMN05444158_6826</name>
</gene>
<dbReference type="Pfam" id="PF00248">
    <property type="entry name" value="Aldo_ket_red"/>
    <property type="match status" value="1"/>
</dbReference>
<accession>A0A1H2B6N0</accession>
<evidence type="ECO:0000313" key="4">
    <source>
        <dbReference type="Proteomes" id="UP000243904"/>
    </source>
</evidence>
<name>A0A1H2B6N0_9BRAD</name>
<dbReference type="InterPro" id="IPR050523">
    <property type="entry name" value="AKR_Detox_Biosynth"/>
</dbReference>
<dbReference type="InterPro" id="IPR023210">
    <property type="entry name" value="NADP_OxRdtase_dom"/>
</dbReference>
<protein>
    <submittedName>
        <fullName evidence="3">Predicted oxidoreductase</fullName>
    </submittedName>
</protein>
<dbReference type="PANTHER" id="PTHR43364">
    <property type="entry name" value="NADH-SPECIFIC METHYLGLYOXAL REDUCTASE-RELATED"/>
    <property type="match status" value="1"/>
</dbReference>
<dbReference type="SUPFAM" id="SSF51430">
    <property type="entry name" value="NAD(P)-linked oxidoreductase"/>
    <property type="match status" value="1"/>
</dbReference>
<dbReference type="GO" id="GO:0016491">
    <property type="term" value="F:oxidoreductase activity"/>
    <property type="evidence" value="ECO:0007669"/>
    <property type="project" value="UniProtKB-KW"/>
</dbReference>
<reference evidence="4" key="1">
    <citation type="submission" date="2016-10" db="EMBL/GenBank/DDBJ databases">
        <authorList>
            <person name="Varghese N."/>
            <person name="Submissions S."/>
        </authorList>
    </citation>
    <scope>NUCLEOTIDE SEQUENCE [LARGE SCALE GENOMIC DNA]</scope>
    <source>
        <strain evidence="4">GAS369</strain>
    </source>
</reference>
<sequence>MAEGASETSQASSQVTAIGLQMKTVGGMKYRRVGKSGLTVSEMGIGCFSFGDFVEEKAAAAVVHYALGQGINYFDTADSYGIGASEEKLGAALVGRREKAVIATKFSNRMDLGPNDIGTSRLHIVRACEASLRRLKTDYIDLYQVHWPDRLTPIEETLRALDDLVRAGKVRYLGVANFFEWEICEAQWTAEKYNLQKFISAQDHYSLLYRDIEKRMEPFCVKYGIGMNSYFPLAGGLLTGMYKRDAAATPGTRAAASPNYAAWNSKRNWDVQENLKTFAESRGWTLPQMSLAWLLSRPAMSTIIAGADKPEHIAQNIKALEIKFTPDDLIEIDRLTLVDEDRNVAPVYRKLRPEKVHEFEPKQVWRAKTRQ</sequence>
<dbReference type="InterPro" id="IPR036812">
    <property type="entry name" value="NAD(P)_OxRdtase_dom_sf"/>
</dbReference>
<dbReference type="PRINTS" id="PR00069">
    <property type="entry name" value="ALDKETRDTASE"/>
</dbReference>
<evidence type="ECO:0000256" key="1">
    <source>
        <dbReference type="ARBA" id="ARBA00023002"/>
    </source>
</evidence>
<dbReference type="Proteomes" id="UP000243904">
    <property type="component" value="Chromosome I"/>
</dbReference>